<dbReference type="AlphaFoldDB" id="A0ABD7HND2"/>
<name>A0ABD7HND2_9MYCO</name>
<accession>A0ABD7HND2</accession>
<dbReference type="EMBL" id="QXBN01000012">
    <property type="protein sequence ID" value="RIT36758.1"/>
    <property type="molecule type" value="Genomic_DNA"/>
</dbReference>
<proteinExistence type="predicted"/>
<evidence type="ECO:0000313" key="2">
    <source>
        <dbReference type="EMBL" id="RIT36758.1"/>
    </source>
</evidence>
<reference evidence="2 3" key="1">
    <citation type="submission" date="2018-08" db="EMBL/GenBank/DDBJ databases">
        <title>Linezolid Resistance in Mycobacterium abscessus: MIC Distribution and Comprehensive Investigation of Resistance Mechanisms.</title>
        <authorList>
            <person name="Ye M."/>
            <person name="Xu L."/>
            <person name="Zou Y."/>
            <person name="Li B."/>
            <person name="Guo Q."/>
            <person name="Zhang Y."/>
            <person name="Zhan M."/>
            <person name="Xu B."/>
            <person name="Yu F."/>
            <person name="Zhang Z."/>
            <person name="Chu H."/>
        </authorList>
    </citation>
    <scope>NUCLEOTIDE SEQUENCE [LARGE SCALE GENOMIC DNA]</scope>
    <source>
        <strain evidence="2 3">G143</strain>
    </source>
</reference>
<evidence type="ECO:0000313" key="3">
    <source>
        <dbReference type="Proteomes" id="UP000284557"/>
    </source>
</evidence>
<organism evidence="2 3">
    <name type="scientific">Mycobacteroides abscessus</name>
    <dbReference type="NCBI Taxonomy" id="36809"/>
    <lineage>
        <taxon>Bacteria</taxon>
        <taxon>Bacillati</taxon>
        <taxon>Actinomycetota</taxon>
        <taxon>Actinomycetes</taxon>
        <taxon>Mycobacteriales</taxon>
        <taxon>Mycobacteriaceae</taxon>
        <taxon>Mycobacteroides</taxon>
    </lineage>
</organism>
<dbReference type="Proteomes" id="UP000284557">
    <property type="component" value="Unassembled WGS sequence"/>
</dbReference>
<protein>
    <submittedName>
        <fullName evidence="2">Uncharacterized protein</fullName>
    </submittedName>
</protein>
<feature type="region of interest" description="Disordered" evidence="1">
    <location>
        <begin position="1"/>
        <end position="20"/>
    </location>
</feature>
<sequence>MNTSEDGTEPLGEAPTDISATTHKVTKGFVQQQITTSAGDKTITVQVPAQVTECPHLVITPAIGYNLNGTRPILRGRLDLTHAPTGTPLLINGHDDARGLEELAAALKDIDWEFSERDHFHRPENADMAAVAREIVRRWQIAEGDYGPVALWGDDEEKRAAREREPAMTLLREQLDGWVAQSQSIHDRDLMTTNKEAWLQSVSSSVNGWGMTYLLAVLQRIAPDVADIAARRLVAEFEAGDSMGEWIFQWSQELGSGRPLSLHGIPDPDPLAEFAANA</sequence>
<gene>
    <name evidence="2" type="ORF">D2E76_15990</name>
</gene>
<evidence type="ECO:0000256" key="1">
    <source>
        <dbReference type="SAM" id="MobiDB-lite"/>
    </source>
</evidence>
<dbReference type="RefSeq" id="WP_119596414.1">
    <property type="nucleotide sequence ID" value="NZ_QXBN01000012.1"/>
</dbReference>
<comment type="caution">
    <text evidence="2">The sequence shown here is derived from an EMBL/GenBank/DDBJ whole genome shotgun (WGS) entry which is preliminary data.</text>
</comment>